<dbReference type="EMBL" id="UFQR01000001">
    <property type="protein sequence ID" value="SSW94504.1"/>
    <property type="molecule type" value="Genomic_DNA"/>
</dbReference>
<reference evidence="1" key="1">
    <citation type="submission" date="2018-04" db="EMBL/GenBank/DDBJ databases">
        <authorList>
            <person name="Go L.Y."/>
            <person name="Mitchell J.A."/>
        </authorList>
    </citation>
    <scope>NUCLEOTIDE SEQUENCE</scope>
    <source>
        <strain evidence="1">ARTV</strain>
    </source>
</reference>
<dbReference type="GO" id="GO:0004386">
    <property type="term" value="F:helicase activity"/>
    <property type="evidence" value="ECO:0007669"/>
    <property type="project" value="UniProtKB-KW"/>
</dbReference>
<keyword evidence="1" id="KW-0067">ATP-binding</keyword>
<protein>
    <submittedName>
        <fullName evidence="1">CRISPR-associated nuclease/helicase Cas3</fullName>
        <ecNumber evidence="1">3.1.-.-</ecNumber>
    </submittedName>
</protein>
<sequence>MVLALQSALNKTFPPIRDHQRVVLAGLTTVADWICSGSFFENPSKPWLPCIDRALDNAGFITPTLRNGLAFGDIFQNHQGAPYQPNQTQLTLCQNCSGKGIYILEAPMGFGKTEAALYAAYQVLERGEACEIYFALPTQLASNKIYDRFRHFLETILTEDSHHRQSLLLHGNAWLSDQELGEEGRPGHSWFHSSKRGLLVPFAVGTLDQALMAAMNVRHFCARLWFGW</sequence>
<dbReference type="Gene3D" id="3.40.50.300">
    <property type="entry name" value="P-loop containing nucleotide triphosphate hydrolases"/>
    <property type="match status" value="1"/>
</dbReference>
<keyword evidence="1" id="KW-0347">Helicase</keyword>
<proteinExistence type="predicted"/>
<organism evidence="1">
    <name type="scientific">Arsenophonus endosymbiont of Trialeurodes vaporariorum</name>
    <dbReference type="NCBI Taxonomy" id="235567"/>
    <lineage>
        <taxon>Bacteria</taxon>
        <taxon>Pseudomonadati</taxon>
        <taxon>Pseudomonadota</taxon>
        <taxon>Gammaproteobacteria</taxon>
        <taxon>Enterobacterales</taxon>
        <taxon>Morganellaceae</taxon>
        <taxon>Arsenophonus</taxon>
    </lineage>
</organism>
<keyword evidence="1" id="KW-0378">Hydrolase</keyword>
<accession>A0A3B0MGF5</accession>
<dbReference type="GO" id="GO:0016787">
    <property type="term" value="F:hydrolase activity"/>
    <property type="evidence" value="ECO:0007669"/>
    <property type="project" value="UniProtKB-KW"/>
</dbReference>
<dbReference type="SUPFAM" id="SSF52540">
    <property type="entry name" value="P-loop containing nucleoside triphosphate hydrolases"/>
    <property type="match status" value="1"/>
</dbReference>
<dbReference type="AlphaFoldDB" id="A0A3B0MGF5"/>
<gene>
    <name evidence="1" type="primary">cas3</name>
    <name evidence="1" type="ORF">ARTV_0019</name>
</gene>
<dbReference type="CDD" id="cd17930">
    <property type="entry name" value="DEXHc_cas3"/>
    <property type="match status" value="1"/>
</dbReference>
<keyword evidence="1" id="KW-0547">Nucleotide-binding</keyword>
<dbReference type="InterPro" id="IPR027417">
    <property type="entry name" value="P-loop_NTPase"/>
</dbReference>
<dbReference type="Gene3D" id="1.10.3210.30">
    <property type="match status" value="1"/>
</dbReference>
<evidence type="ECO:0000313" key="1">
    <source>
        <dbReference type="EMBL" id="SSW94504.1"/>
    </source>
</evidence>
<dbReference type="InterPro" id="IPR038257">
    <property type="entry name" value="CRISPR-assoc_Cas3_HD_sf"/>
</dbReference>
<name>A0A3B0MGF5_9GAMM</name>
<dbReference type="EC" id="3.1.-.-" evidence="1"/>